<protein>
    <submittedName>
        <fullName evidence="1">Uncharacterized protein</fullName>
    </submittedName>
</protein>
<keyword evidence="2" id="KW-1185">Reference proteome</keyword>
<dbReference type="VEuPathDB" id="FungiDB:RhiirFUN_010254"/>
<accession>A0A2I1GXG9</accession>
<dbReference type="VEuPathDB" id="FungiDB:FUN_006366"/>
<dbReference type="AlphaFoldDB" id="A0A2I1GXG9"/>
<evidence type="ECO:0000313" key="2">
    <source>
        <dbReference type="Proteomes" id="UP000234323"/>
    </source>
</evidence>
<proteinExistence type="predicted"/>
<sequence length="111" mass="12175">MEGNNSRRSYRSVENSYTPAQRQTLCNEKISKYLPVIPPEEHIHVVIKSPQETSRDGCAVNDASGDALRNTSAQNLEAKGQIVQVGASLRGHFWMFLVKIPTGDASGIAFS</sequence>
<organism evidence="1 2">
    <name type="scientific">Rhizophagus irregularis</name>
    <dbReference type="NCBI Taxonomy" id="588596"/>
    <lineage>
        <taxon>Eukaryota</taxon>
        <taxon>Fungi</taxon>
        <taxon>Fungi incertae sedis</taxon>
        <taxon>Mucoromycota</taxon>
        <taxon>Glomeromycotina</taxon>
        <taxon>Glomeromycetes</taxon>
        <taxon>Glomerales</taxon>
        <taxon>Glomeraceae</taxon>
        <taxon>Rhizophagus</taxon>
    </lineage>
</organism>
<reference evidence="1 2" key="1">
    <citation type="submission" date="2015-10" db="EMBL/GenBank/DDBJ databases">
        <title>Genome analyses suggest a sexual origin of heterokaryosis in a supposedly ancient asexual fungus.</title>
        <authorList>
            <person name="Ropars J."/>
            <person name="Sedzielewska K."/>
            <person name="Noel J."/>
            <person name="Charron P."/>
            <person name="Farinelli L."/>
            <person name="Marton T."/>
            <person name="Kruger M."/>
            <person name="Pelin A."/>
            <person name="Brachmann A."/>
            <person name="Corradi N."/>
        </authorList>
    </citation>
    <scope>NUCLEOTIDE SEQUENCE [LARGE SCALE GENOMIC DNA]</scope>
    <source>
        <strain evidence="1 2">A4</strain>
    </source>
</reference>
<dbReference type="EMBL" id="LLXI01001005">
    <property type="protein sequence ID" value="PKY51340.1"/>
    <property type="molecule type" value="Genomic_DNA"/>
</dbReference>
<gene>
    <name evidence="1" type="ORF">RhiirA4_468316</name>
</gene>
<name>A0A2I1GXG9_9GLOM</name>
<evidence type="ECO:0000313" key="1">
    <source>
        <dbReference type="EMBL" id="PKY51340.1"/>
    </source>
</evidence>
<comment type="caution">
    <text evidence="1">The sequence shown here is derived from an EMBL/GenBank/DDBJ whole genome shotgun (WGS) entry which is preliminary data.</text>
</comment>
<dbReference type="Proteomes" id="UP000234323">
    <property type="component" value="Unassembled WGS sequence"/>
</dbReference>